<comment type="caution">
    <text evidence="1">The sequence shown here is derived from an EMBL/GenBank/DDBJ whole genome shotgun (WGS) entry which is preliminary data.</text>
</comment>
<evidence type="ECO:0000313" key="1">
    <source>
        <dbReference type="EMBL" id="MDC7682205.1"/>
    </source>
</evidence>
<name>A0ABT5HQV6_9CAUL</name>
<evidence type="ECO:0008006" key="3">
    <source>
        <dbReference type="Google" id="ProtNLM"/>
    </source>
</evidence>
<dbReference type="Proteomes" id="UP001214854">
    <property type="component" value="Unassembled WGS sequence"/>
</dbReference>
<sequence>MISIWQKWFGSGAKPEVKPFVLVGDEAELPDEVYVALAELYNSNNALGGESIGTLAEVTMSRVAVFHRCFLNGAFGATLVSFADALPEIIDAYNELSLNLFSKTIEEANAQARAAIEQGVSSNDIEHWYALFEEAGRRYSDLTYGGKSEDAEADKLEQALVRLIRLEPEAYRNVLLEAGK</sequence>
<gene>
    <name evidence="1" type="ORF">PQU92_02890</name>
</gene>
<dbReference type="EMBL" id="JAQQKX010000001">
    <property type="protein sequence ID" value="MDC7682205.1"/>
    <property type="molecule type" value="Genomic_DNA"/>
</dbReference>
<organism evidence="1 2">
    <name type="scientific">Asticcacaulis aquaticus</name>
    <dbReference type="NCBI Taxonomy" id="2984212"/>
    <lineage>
        <taxon>Bacteria</taxon>
        <taxon>Pseudomonadati</taxon>
        <taxon>Pseudomonadota</taxon>
        <taxon>Alphaproteobacteria</taxon>
        <taxon>Caulobacterales</taxon>
        <taxon>Caulobacteraceae</taxon>
        <taxon>Asticcacaulis</taxon>
    </lineage>
</organism>
<protein>
    <recommendedName>
        <fullName evidence="3">DUF4375 domain-containing protein</fullName>
    </recommendedName>
</protein>
<dbReference type="RefSeq" id="WP_272746707.1">
    <property type="nucleotide sequence ID" value="NZ_JAQQKX010000001.1"/>
</dbReference>
<keyword evidence="2" id="KW-1185">Reference proteome</keyword>
<evidence type="ECO:0000313" key="2">
    <source>
        <dbReference type="Proteomes" id="UP001214854"/>
    </source>
</evidence>
<proteinExistence type="predicted"/>
<reference evidence="1 2" key="1">
    <citation type="submission" date="2023-01" db="EMBL/GenBank/DDBJ databases">
        <title>Novel species of the genus Asticcacaulis isolated from rivers.</title>
        <authorList>
            <person name="Lu H."/>
        </authorList>
    </citation>
    <scope>NUCLEOTIDE SEQUENCE [LARGE SCALE GENOMIC DNA]</scope>
    <source>
        <strain evidence="1 2">BYS171W</strain>
    </source>
</reference>
<accession>A0ABT5HQV6</accession>